<reference evidence="3" key="1">
    <citation type="journal article" date="2019" name="Int. J. Syst. Evol. Microbiol.">
        <title>The Global Catalogue of Microorganisms (GCM) 10K type strain sequencing project: providing services to taxonomists for standard genome sequencing and annotation.</title>
        <authorList>
            <consortium name="The Broad Institute Genomics Platform"/>
            <consortium name="The Broad Institute Genome Sequencing Center for Infectious Disease"/>
            <person name="Wu L."/>
            <person name="Ma J."/>
        </authorList>
    </citation>
    <scope>NUCLEOTIDE SEQUENCE [LARGE SCALE GENOMIC DNA]</scope>
    <source>
        <strain evidence="3">JCM 17979</strain>
    </source>
</reference>
<dbReference type="PANTHER" id="PTHR35908:SF1">
    <property type="entry name" value="CONSERVED PROTEIN"/>
    <property type="match status" value="1"/>
</dbReference>
<dbReference type="InterPro" id="IPR029068">
    <property type="entry name" value="Glyas_Bleomycin-R_OHBP_Dase"/>
</dbReference>
<evidence type="ECO:0000313" key="3">
    <source>
        <dbReference type="Proteomes" id="UP001500928"/>
    </source>
</evidence>
<accession>A0ABP9ATV8</accession>
<sequence length="140" mass="15734">MGIPVQITFDAHDPAAQARFWALALHYVRQPPPPGFDSWEDFAGKIGIPQDQWDRLDAVVDPDGVGPRVLFQKVPEDRTVKNRVHLDVNVGGHADDRRERAQAHRVELEAAGARFLREVDEPTGWCLVMADPEGNEFCLQ</sequence>
<dbReference type="PANTHER" id="PTHR35908">
    <property type="entry name" value="HYPOTHETICAL FUSION PROTEIN"/>
    <property type="match status" value="1"/>
</dbReference>
<dbReference type="SUPFAM" id="SSF54593">
    <property type="entry name" value="Glyoxalase/Bleomycin resistance protein/Dihydroxybiphenyl dioxygenase"/>
    <property type="match status" value="1"/>
</dbReference>
<dbReference type="InterPro" id="IPR041581">
    <property type="entry name" value="Glyoxalase_6"/>
</dbReference>
<evidence type="ECO:0000259" key="1">
    <source>
        <dbReference type="Pfam" id="PF18029"/>
    </source>
</evidence>
<gene>
    <name evidence="2" type="ORF">GCM10023200_18570</name>
</gene>
<dbReference type="EMBL" id="BAABHO010000011">
    <property type="protein sequence ID" value="GAA4785033.1"/>
    <property type="molecule type" value="Genomic_DNA"/>
</dbReference>
<comment type="caution">
    <text evidence="2">The sequence shown here is derived from an EMBL/GenBank/DDBJ whole genome shotgun (WGS) entry which is preliminary data.</text>
</comment>
<dbReference type="Gene3D" id="3.10.180.10">
    <property type="entry name" value="2,3-Dihydroxybiphenyl 1,2-Dioxygenase, domain 1"/>
    <property type="match status" value="1"/>
</dbReference>
<dbReference type="Pfam" id="PF18029">
    <property type="entry name" value="Glyoxalase_6"/>
    <property type="match status" value="1"/>
</dbReference>
<name>A0ABP9ATV8_9PSEU</name>
<organism evidence="2 3">
    <name type="scientific">Actinomycetospora chlora</name>
    <dbReference type="NCBI Taxonomy" id="663608"/>
    <lineage>
        <taxon>Bacteria</taxon>
        <taxon>Bacillati</taxon>
        <taxon>Actinomycetota</taxon>
        <taxon>Actinomycetes</taxon>
        <taxon>Pseudonocardiales</taxon>
        <taxon>Pseudonocardiaceae</taxon>
        <taxon>Actinomycetospora</taxon>
    </lineage>
</organism>
<dbReference type="RefSeq" id="WP_345413360.1">
    <property type="nucleotide sequence ID" value="NZ_BAABHO010000011.1"/>
</dbReference>
<proteinExistence type="predicted"/>
<dbReference type="Proteomes" id="UP001500928">
    <property type="component" value="Unassembled WGS sequence"/>
</dbReference>
<protein>
    <submittedName>
        <fullName evidence="2">VOC family protein</fullName>
    </submittedName>
</protein>
<keyword evidence="3" id="KW-1185">Reference proteome</keyword>
<feature type="domain" description="Glyoxalase-like" evidence="1">
    <location>
        <begin position="6"/>
        <end position="139"/>
    </location>
</feature>
<evidence type="ECO:0000313" key="2">
    <source>
        <dbReference type="EMBL" id="GAA4785033.1"/>
    </source>
</evidence>